<dbReference type="Pfam" id="PF00149">
    <property type="entry name" value="Metallophos"/>
    <property type="match status" value="1"/>
</dbReference>
<dbReference type="GO" id="GO:0008758">
    <property type="term" value="F:UDP-2,3-diacylglucosamine hydrolase activity"/>
    <property type="evidence" value="ECO:0007669"/>
    <property type="project" value="TreeGrafter"/>
</dbReference>
<dbReference type="AlphaFoldDB" id="A0A939J628"/>
<evidence type="ECO:0000256" key="1">
    <source>
        <dbReference type="ARBA" id="ARBA00022723"/>
    </source>
</evidence>
<dbReference type="InterPro" id="IPR004843">
    <property type="entry name" value="Calcineurin-like_PHP"/>
</dbReference>
<evidence type="ECO:0000259" key="3">
    <source>
        <dbReference type="Pfam" id="PF00149"/>
    </source>
</evidence>
<evidence type="ECO:0000313" key="4">
    <source>
        <dbReference type="EMBL" id="MBN9672855.1"/>
    </source>
</evidence>
<proteinExistence type="predicted"/>
<dbReference type="Gene3D" id="3.60.21.10">
    <property type="match status" value="1"/>
</dbReference>
<dbReference type="SUPFAM" id="SSF56300">
    <property type="entry name" value="Metallo-dependent phosphatases"/>
    <property type="match status" value="1"/>
</dbReference>
<dbReference type="GO" id="GO:0016020">
    <property type="term" value="C:membrane"/>
    <property type="evidence" value="ECO:0007669"/>
    <property type="project" value="GOC"/>
</dbReference>
<dbReference type="CDD" id="cd07385">
    <property type="entry name" value="MPP_YkuE_C"/>
    <property type="match status" value="1"/>
</dbReference>
<sequence length="318" mass="35326">MFTRRLFLKGLGMTFFGAISAPAYAIGVEPFSLRVRRYRVTPPRWPKDLKMTAAILADPHICDPWMGLERVRFLVERTNDLKPDIVLLLGDYIADHKWQYDPVPEQAWADLFGGLSAPLGIHAVLGNHDWWADGDAQLAGSGPTRYGQALLNAGINLYQNRAVRLQKDGKAFWLAGLDDQLALYPIKRINRPHWRGLDDLSATLAQVTDNAPVLLMAHEPDIFAEVPSRVSLTLSGHTHGGQVNWFGYRPALSGKHEKKYVYGHIVETEGTRLQRHLRAESEPRHLIVSGGLGCSLFPVRFGVPPEITLVELGGGTSA</sequence>
<dbReference type="Proteomes" id="UP000664096">
    <property type="component" value="Unassembled WGS sequence"/>
</dbReference>
<dbReference type="PANTHER" id="PTHR31302">
    <property type="entry name" value="TRANSMEMBRANE PROTEIN WITH METALLOPHOSPHOESTERASE DOMAIN-RELATED"/>
    <property type="match status" value="1"/>
</dbReference>
<keyword evidence="2" id="KW-0378">Hydrolase</keyword>
<dbReference type="GO" id="GO:0009245">
    <property type="term" value="P:lipid A biosynthetic process"/>
    <property type="evidence" value="ECO:0007669"/>
    <property type="project" value="TreeGrafter"/>
</dbReference>
<name>A0A939J628_9HYPH</name>
<dbReference type="PANTHER" id="PTHR31302:SF31">
    <property type="entry name" value="PHOSPHODIESTERASE YAEI"/>
    <property type="match status" value="1"/>
</dbReference>
<dbReference type="InterPro" id="IPR029052">
    <property type="entry name" value="Metallo-depent_PP-like"/>
</dbReference>
<dbReference type="EMBL" id="JAEKJZ010000005">
    <property type="protein sequence ID" value="MBN9672855.1"/>
    <property type="molecule type" value="Genomic_DNA"/>
</dbReference>
<comment type="caution">
    <text evidence="4">The sequence shown here is derived from an EMBL/GenBank/DDBJ whole genome shotgun (WGS) entry which is preliminary data.</text>
</comment>
<evidence type="ECO:0000256" key="2">
    <source>
        <dbReference type="ARBA" id="ARBA00022801"/>
    </source>
</evidence>
<evidence type="ECO:0000313" key="5">
    <source>
        <dbReference type="Proteomes" id="UP000664096"/>
    </source>
</evidence>
<feature type="domain" description="Calcineurin-like phosphoesterase" evidence="3">
    <location>
        <begin position="51"/>
        <end position="240"/>
    </location>
</feature>
<dbReference type="InterPro" id="IPR051158">
    <property type="entry name" value="Metallophosphoesterase_sf"/>
</dbReference>
<protein>
    <submittedName>
        <fullName evidence="4">Metallophosphoesterase</fullName>
    </submittedName>
</protein>
<gene>
    <name evidence="4" type="ORF">JF539_21045</name>
</gene>
<keyword evidence="1" id="KW-0479">Metal-binding</keyword>
<reference evidence="4" key="1">
    <citation type="submission" date="2020-12" db="EMBL/GenBank/DDBJ databases">
        <title>Oil enriched cultivation method for isolating marine PHA-producing bacteria.</title>
        <authorList>
            <person name="Zheng W."/>
            <person name="Yu S."/>
            <person name="Huang Y."/>
        </authorList>
    </citation>
    <scope>NUCLEOTIDE SEQUENCE</scope>
    <source>
        <strain evidence="4">SY-2-12</strain>
    </source>
</reference>
<organism evidence="4 5">
    <name type="scientific">Roseibium aggregatum</name>
    <dbReference type="NCBI Taxonomy" id="187304"/>
    <lineage>
        <taxon>Bacteria</taxon>
        <taxon>Pseudomonadati</taxon>
        <taxon>Pseudomonadota</taxon>
        <taxon>Alphaproteobacteria</taxon>
        <taxon>Hyphomicrobiales</taxon>
        <taxon>Stappiaceae</taxon>
        <taxon>Roseibium</taxon>
    </lineage>
</organism>
<dbReference type="RefSeq" id="WP_207142703.1">
    <property type="nucleotide sequence ID" value="NZ_JAEKJZ010000005.1"/>
</dbReference>
<accession>A0A939J628</accession>
<dbReference type="GO" id="GO:0046872">
    <property type="term" value="F:metal ion binding"/>
    <property type="evidence" value="ECO:0007669"/>
    <property type="project" value="UniProtKB-KW"/>
</dbReference>